<gene>
    <name evidence="3" type="ORF">HGH91_18290</name>
</gene>
<reference evidence="3 4" key="1">
    <citation type="submission" date="2020-04" db="EMBL/GenBank/DDBJ databases">
        <authorList>
            <person name="Yin C."/>
        </authorList>
    </citation>
    <scope>NUCLEOTIDE SEQUENCE [LARGE SCALE GENOMIC DNA]</scope>
    <source>
        <strain evidence="3 4">Ak56</strain>
    </source>
</reference>
<protein>
    <submittedName>
        <fullName evidence="3">Histidine kinase</fullName>
    </submittedName>
</protein>
<evidence type="ECO:0000313" key="4">
    <source>
        <dbReference type="Proteomes" id="UP000552864"/>
    </source>
</evidence>
<organism evidence="3 4">
    <name type="scientific">Chitinophaga eiseniae</name>
    <dbReference type="NCBI Taxonomy" id="634771"/>
    <lineage>
        <taxon>Bacteria</taxon>
        <taxon>Pseudomonadati</taxon>
        <taxon>Bacteroidota</taxon>
        <taxon>Chitinophagia</taxon>
        <taxon>Chitinophagales</taxon>
        <taxon>Chitinophagaceae</taxon>
        <taxon>Chitinophaga</taxon>
    </lineage>
</organism>
<keyword evidence="1" id="KW-0812">Transmembrane</keyword>
<proteinExistence type="predicted"/>
<evidence type="ECO:0000256" key="1">
    <source>
        <dbReference type="SAM" id="Phobius"/>
    </source>
</evidence>
<accession>A0A847SLF2</accession>
<dbReference type="InterPro" id="IPR010559">
    <property type="entry name" value="Sig_transdc_His_kin_internal"/>
</dbReference>
<keyword evidence="3" id="KW-0418">Kinase</keyword>
<dbReference type="PANTHER" id="PTHR34220">
    <property type="entry name" value="SENSOR HISTIDINE KINASE YPDA"/>
    <property type="match status" value="1"/>
</dbReference>
<keyword evidence="3" id="KW-0808">Transferase</keyword>
<feature type="transmembrane region" description="Helical" evidence="1">
    <location>
        <begin position="7"/>
        <end position="26"/>
    </location>
</feature>
<feature type="transmembrane region" description="Helical" evidence="1">
    <location>
        <begin position="38"/>
        <end position="59"/>
    </location>
</feature>
<evidence type="ECO:0000313" key="3">
    <source>
        <dbReference type="EMBL" id="NLR80583.1"/>
    </source>
</evidence>
<keyword evidence="4" id="KW-1185">Reference proteome</keyword>
<dbReference type="GO" id="GO:0016020">
    <property type="term" value="C:membrane"/>
    <property type="evidence" value="ECO:0007669"/>
    <property type="project" value="InterPro"/>
</dbReference>
<dbReference type="EMBL" id="JABAHZ010000004">
    <property type="protein sequence ID" value="NLR80583.1"/>
    <property type="molecule type" value="Genomic_DNA"/>
</dbReference>
<dbReference type="InterPro" id="IPR050640">
    <property type="entry name" value="Bact_2-comp_sensor_kinase"/>
</dbReference>
<dbReference type="AlphaFoldDB" id="A0A847SLF2"/>
<dbReference type="Pfam" id="PF06580">
    <property type="entry name" value="His_kinase"/>
    <property type="match status" value="1"/>
</dbReference>
<feature type="domain" description="Signal transduction histidine kinase internal region" evidence="2">
    <location>
        <begin position="162"/>
        <end position="238"/>
    </location>
</feature>
<feature type="transmembrane region" description="Helical" evidence="1">
    <location>
        <begin position="80"/>
        <end position="107"/>
    </location>
</feature>
<sequence>MKFSKPLKVEIIGFVISMPFIELAWQAILFEDRFLTDWRVWCFSWPLIYAIGIVSWYIHIQYDHFIRKKFPTLKETGKRIFLKTFVNPVVMVPSVLIIFFIYDYFSILGYHLRPGDLKWGYLCGLSVNLLFETLWEVLFLLNKYKESLLEKELLEKMSMEHEFESLKGQVNPHFLFNCFNTLSSLIEEDKEEADHFLNELSKVYRYLLRNNEDGISTVEKEIKFIESYFQLLKTRYGEGLQISLDIDHRYYPYQLPSLSLQLLVENAVKHNIISKQKPLMVEILTTEGNKLVVNNNLQQKSVGVQSTHIGLSNIRAKYLLMKQEGFLVVEGERNFMVVLPLIWNNG</sequence>
<keyword evidence="1" id="KW-1133">Transmembrane helix</keyword>
<name>A0A847SLF2_9BACT</name>
<keyword evidence="1" id="KW-0472">Membrane</keyword>
<evidence type="ECO:0000259" key="2">
    <source>
        <dbReference type="Pfam" id="PF06580"/>
    </source>
</evidence>
<dbReference type="Proteomes" id="UP000552864">
    <property type="component" value="Unassembled WGS sequence"/>
</dbReference>
<dbReference type="PANTHER" id="PTHR34220:SF7">
    <property type="entry name" value="SENSOR HISTIDINE KINASE YPDA"/>
    <property type="match status" value="1"/>
</dbReference>
<dbReference type="GO" id="GO:0000155">
    <property type="term" value="F:phosphorelay sensor kinase activity"/>
    <property type="evidence" value="ECO:0007669"/>
    <property type="project" value="InterPro"/>
</dbReference>
<comment type="caution">
    <text evidence="3">The sequence shown here is derived from an EMBL/GenBank/DDBJ whole genome shotgun (WGS) entry which is preliminary data.</text>
</comment>
<dbReference type="RefSeq" id="WP_168740250.1">
    <property type="nucleotide sequence ID" value="NZ_JABAHZ010000004.1"/>
</dbReference>